<gene>
    <name evidence="2" type="ORF">GcLGCM259_1877</name>
</gene>
<keyword evidence="1" id="KW-0812">Transmembrane</keyword>
<name>A0A5B7WWE3_9MICC</name>
<feature type="transmembrane region" description="Helical" evidence="1">
    <location>
        <begin position="14"/>
        <end position="32"/>
    </location>
</feature>
<dbReference type="RefSeq" id="WP_175419385.1">
    <property type="nucleotide sequence ID" value="NZ_CP034412.1"/>
</dbReference>
<evidence type="ECO:0000256" key="1">
    <source>
        <dbReference type="SAM" id="Phobius"/>
    </source>
</evidence>
<accession>A0A5B7WWE3</accession>
<dbReference type="KEGG" id="gcr:GcLGCM259_1877"/>
<dbReference type="Proteomes" id="UP000307000">
    <property type="component" value="Chromosome"/>
</dbReference>
<dbReference type="AlphaFoldDB" id="A0A5B7WWE3"/>
<feature type="transmembrane region" description="Helical" evidence="1">
    <location>
        <begin position="107"/>
        <end position="127"/>
    </location>
</feature>
<evidence type="ECO:0000313" key="3">
    <source>
        <dbReference type="Proteomes" id="UP000307000"/>
    </source>
</evidence>
<proteinExistence type="predicted"/>
<reference evidence="2 3" key="1">
    <citation type="submission" date="2018-12" db="EMBL/GenBank/DDBJ databases">
        <title>Complete Genome Sequence of Glutamicibacter creatinolyticus strain LGCM259,isolated from an abscess of a 12-year-old mare in Italy.</title>
        <authorList>
            <person name="Santos R.G."/>
            <person name="Silva A.L."/>
            <person name="Seyffert N."/>
            <person name="Castro T.L.P."/>
            <person name="Attili A.R."/>
            <person name="Rifici C."/>
            <person name="Mazzullo G."/>
            <person name="Brenig B."/>
            <person name="Venanzi F."/>
            <person name="Azevedo V."/>
        </authorList>
    </citation>
    <scope>NUCLEOTIDE SEQUENCE [LARGE SCALE GENOMIC DNA]</scope>
    <source>
        <strain evidence="2 3">LGCM 259</strain>
    </source>
</reference>
<keyword evidence="1" id="KW-0472">Membrane</keyword>
<keyword evidence="3" id="KW-1185">Reference proteome</keyword>
<sequence>MGDASGSLQPALELIGWLLLAACFGFLFAAQVSRRSMRRWRRAECELIVLEGQPCLVWSTADGTRRSTLHEHALTETAAPSVVYYRIGHEQHPQTTAPVSHARMLGAIGWSLLGAWALSNIISVLLAM</sequence>
<evidence type="ECO:0000313" key="2">
    <source>
        <dbReference type="EMBL" id="QCY47594.1"/>
    </source>
</evidence>
<organism evidence="2 3">
    <name type="scientific">Glutamicibacter creatinolyticus</name>
    <dbReference type="NCBI Taxonomy" id="162496"/>
    <lineage>
        <taxon>Bacteria</taxon>
        <taxon>Bacillati</taxon>
        <taxon>Actinomycetota</taxon>
        <taxon>Actinomycetes</taxon>
        <taxon>Micrococcales</taxon>
        <taxon>Micrococcaceae</taxon>
        <taxon>Glutamicibacter</taxon>
    </lineage>
</organism>
<evidence type="ECO:0008006" key="4">
    <source>
        <dbReference type="Google" id="ProtNLM"/>
    </source>
</evidence>
<protein>
    <recommendedName>
        <fullName evidence="4">DUF3592 domain-containing protein</fullName>
    </recommendedName>
</protein>
<keyword evidence="1" id="KW-1133">Transmembrane helix</keyword>
<dbReference type="EMBL" id="CP034412">
    <property type="protein sequence ID" value="QCY47594.1"/>
    <property type="molecule type" value="Genomic_DNA"/>
</dbReference>